<evidence type="ECO:0000256" key="1">
    <source>
        <dbReference type="SAM" id="MobiDB-lite"/>
    </source>
</evidence>
<organism evidence="3 4">
    <name type="scientific">Arcanobacterium buesumense</name>
    <dbReference type="NCBI Taxonomy" id="2722751"/>
    <lineage>
        <taxon>Bacteria</taxon>
        <taxon>Bacillati</taxon>
        <taxon>Actinomycetota</taxon>
        <taxon>Actinomycetes</taxon>
        <taxon>Actinomycetales</taxon>
        <taxon>Actinomycetaceae</taxon>
        <taxon>Arcanobacterium</taxon>
    </lineage>
</organism>
<dbReference type="KEGG" id="arca:HC352_01030"/>
<protein>
    <submittedName>
        <fullName evidence="3">Phage holin family protein</fullName>
    </submittedName>
</protein>
<dbReference type="InterPro" id="IPR009937">
    <property type="entry name" value="Phage_holin_3_6"/>
</dbReference>
<feature type="transmembrane region" description="Helical" evidence="2">
    <location>
        <begin position="63"/>
        <end position="89"/>
    </location>
</feature>
<evidence type="ECO:0000256" key="2">
    <source>
        <dbReference type="SAM" id="Phobius"/>
    </source>
</evidence>
<proteinExistence type="predicted"/>
<accession>A0A6H2EKQ2</accession>
<keyword evidence="2" id="KW-0472">Membrane</keyword>
<keyword evidence="4" id="KW-1185">Reference proteome</keyword>
<evidence type="ECO:0000313" key="4">
    <source>
        <dbReference type="Proteomes" id="UP000502298"/>
    </source>
</evidence>
<name>A0A6H2EKQ2_9ACTO</name>
<feature type="compositionally biased region" description="Basic and acidic residues" evidence="1">
    <location>
        <begin position="1"/>
        <end position="14"/>
    </location>
</feature>
<sequence>MATEHTDPAKKLDGIKSSTSHAGSSIGELVAKITSQFSALVRDEIKYTGLQAKTKVKQLGAGGVLFAIAGVLALYMLGFLFAGIAWAFAELVPVWAGYLITAGIILLVILILALLGKRSLTKASQAKIAPKDGLAKNVEAIKKGFDK</sequence>
<keyword evidence="2" id="KW-0812">Transmembrane</keyword>
<feature type="transmembrane region" description="Helical" evidence="2">
    <location>
        <begin position="95"/>
        <end position="115"/>
    </location>
</feature>
<feature type="region of interest" description="Disordered" evidence="1">
    <location>
        <begin position="1"/>
        <end position="22"/>
    </location>
</feature>
<dbReference type="AlphaFoldDB" id="A0A6H2EKQ2"/>
<gene>
    <name evidence="3" type="ORF">HC352_01030</name>
</gene>
<dbReference type="EMBL" id="CP050804">
    <property type="protein sequence ID" value="QJC21242.1"/>
    <property type="molecule type" value="Genomic_DNA"/>
</dbReference>
<evidence type="ECO:0000313" key="3">
    <source>
        <dbReference type="EMBL" id="QJC21242.1"/>
    </source>
</evidence>
<dbReference type="RefSeq" id="WP_168917184.1">
    <property type="nucleotide sequence ID" value="NZ_CP050804.1"/>
</dbReference>
<reference evidence="3 4" key="1">
    <citation type="submission" date="2020-03" db="EMBL/GenBank/DDBJ databases">
        <title>Complete genome of Arcanobacterium buesumensis sp. nov. strain 2701.</title>
        <authorList>
            <person name="Borowiak M."/>
            <person name="Alssahen M."/>
            <person name="Laemmler C."/>
            <person name="Malorny B."/>
            <person name="Hassan A."/>
            <person name="Prenger-Berninghoff E."/>
            <person name="Ploetz M."/>
            <person name="Abdulmawjood A."/>
        </authorList>
    </citation>
    <scope>NUCLEOTIDE SEQUENCE [LARGE SCALE GENOMIC DNA]</scope>
    <source>
        <strain evidence="3 4">2701</strain>
    </source>
</reference>
<keyword evidence="2" id="KW-1133">Transmembrane helix</keyword>
<dbReference type="Pfam" id="PF07332">
    <property type="entry name" value="Phage_holin_3_6"/>
    <property type="match status" value="1"/>
</dbReference>
<dbReference type="Proteomes" id="UP000502298">
    <property type="component" value="Chromosome"/>
</dbReference>